<dbReference type="CDD" id="cd04182">
    <property type="entry name" value="GT_2_like_f"/>
    <property type="match status" value="1"/>
</dbReference>
<feature type="domain" description="MobA-like NTP transferase" evidence="1">
    <location>
        <begin position="12"/>
        <end position="176"/>
    </location>
</feature>
<dbReference type="EMBL" id="VIGC01000004">
    <property type="protein sequence ID" value="TQE97197.1"/>
    <property type="molecule type" value="Genomic_DNA"/>
</dbReference>
<dbReference type="GO" id="GO:0016779">
    <property type="term" value="F:nucleotidyltransferase activity"/>
    <property type="evidence" value="ECO:0007669"/>
    <property type="project" value="UniProtKB-ARBA"/>
</dbReference>
<dbReference type="Pfam" id="PF12804">
    <property type="entry name" value="NTP_transf_3"/>
    <property type="match status" value="1"/>
</dbReference>
<keyword evidence="2" id="KW-0808">Transferase</keyword>
<dbReference type="FunCoup" id="A0A540VK99">
    <property type="interactions" value="76"/>
</dbReference>
<dbReference type="SUPFAM" id="SSF53448">
    <property type="entry name" value="Nucleotide-diphospho-sugar transferases"/>
    <property type="match status" value="1"/>
</dbReference>
<reference evidence="2 3" key="1">
    <citation type="submission" date="2019-06" db="EMBL/GenBank/DDBJ databases">
        <title>Genome sequence of Litorilinea aerophila BAA-2444.</title>
        <authorList>
            <person name="Maclea K.S."/>
            <person name="Maurais E.G."/>
            <person name="Iannazzi L.C."/>
        </authorList>
    </citation>
    <scope>NUCLEOTIDE SEQUENCE [LARGE SCALE GENOMIC DNA]</scope>
    <source>
        <strain evidence="2 3">ATCC BAA-2444</strain>
    </source>
</reference>
<dbReference type="PANTHER" id="PTHR43777:SF1">
    <property type="entry name" value="MOLYBDENUM COFACTOR CYTIDYLYLTRANSFERASE"/>
    <property type="match status" value="1"/>
</dbReference>
<protein>
    <submittedName>
        <fullName evidence="2">Nucleotidyltransferase family protein</fullName>
    </submittedName>
</protein>
<dbReference type="RefSeq" id="WP_141608793.1">
    <property type="nucleotide sequence ID" value="NZ_VIGC02000004.1"/>
</dbReference>
<dbReference type="Proteomes" id="UP000317371">
    <property type="component" value="Unassembled WGS sequence"/>
</dbReference>
<proteinExistence type="predicted"/>
<dbReference type="InParanoid" id="A0A540VK99"/>
<accession>A0A540VK99</accession>
<evidence type="ECO:0000259" key="1">
    <source>
        <dbReference type="Pfam" id="PF12804"/>
    </source>
</evidence>
<dbReference type="InterPro" id="IPR025877">
    <property type="entry name" value="MobA-like_NTP_Trfase"/>
</dbReference>
<name>A0A540VK99_9CHLR</name>
<evidence type="ECO:0000313" key="2">
    <source>
        <dbReference type="EMBL" id="TQE97197.1"/>
    </source>
</evidence>
<dbReference type="InterPro" id="IPR029044">
    <property type="entry name" value="Nucleotide-diphossugar_trans"/>
</dbReference>
<dbReference type="AlphaFoldDB" id="A0A540VK99"/>
<gene>
    <name evidence="2" type="ORF">FKZ61_04025</name>
</gene>
<dbReference type="Gene3D" id="3.90.550.10">
    <property type="entry name" value="Spore Coat Polysaccharide Biosynthesis Protein SpsA, Chain A"/>
    <property type="match status" value="1"/>
</dbReference>
<dbReference type="PANTHER" id="PTHR43777">
    <property type="entry name" value="MOLYBDENUM COFACTOR CYTIDYLYLTRANSFERASE"/>
    <property type="match status" value="1"/>
</dbReference>
<organism evidence="2 3">
    <name type="scientific">Litorilinea aerophila</name>
    <dbReference type="NCBI Taxonomy" id="1204385"/>
    <lineage>
        <taxon>Bacteria</taxon>
        <taxon>Bacillati</taxon>
        <taxon>Chloroflexota</taxon>
        <taxon>Caldilineae</taxon>
        <taxon>Caldilineales</taxon>
        <taxon>Caldilineaceae</taxon>
        <taxon>Litorilinea</taxon>
    </lineage>
</organism>
<evidence type="ECO:0000313" key="3">
    <source>
        <dbReference type="Proteomes" id="UP000317371"/>
    </source>
</evidence>
<dbReference type="OrthoDB" id="9797742at2"/>
<keyword evidence="3" id="KW-1185">Reference proteome</keyword>
<comment type="caution">
    <text evidence="2">The sequence shown here is derived from an EMBL/GenBank/DDBJ whole genome shotgun (WGS) entry which is preliminary data.</text>
</comment>
<sequence length="216" mass="23899">MRSSHPPIRVAAVVAAAGRSQRMGQLKQLLPWGETTVIAAVVQNLAAAGAEPVVCVLGHRREEVAQALANTPAHLVHNEEYRQGEMLSSYQAGVRHLLEQGEPLAGTLLALGDQPHIPVDIIRAVVEQAQRTPHQPVVPSYAMRRGHPFYLPAVLWPELLALGPEETLRALMRRRQDIVYVPVESDAILRDMDTPDEYQTLQEQLRKSQGRKMGTP</sequence>